<keyword evidence="1" id="KW-1015">Disulfide bond</keyword>
<dbReference type="SUPFAM" id="SSF50494">
    <property type="entry name" value="Trypsin-like serine proteases"/>
    <property type="match status" value="1"/>
</dbReference>
<evidence type="ECO:0000313" key="3">
    <source>
        <dbReference type="EMBL" id="KAA0202995.1"/>
    </source>
</evidence>
<dbReference type="PANTHER" id="PTHR24250:SF50">
    <property type="entry name" value="PEPTIDASE S1 DOMAIN-CONTAINING PROTEIN"/>
    <property type="match status" value="1"/>
</dbReference>
<accession>A0A6A0HDB4</accession>
<evidence type="ECO:0000259" key="2">
    <source>
        <dbReference type="PROSITE" id="PS50240"/>
    </source>
</evidence>
<dbReference type="PROSITE" id="PS00134">
    <property type="entry name" value="TRYPSIN_HIS"/>
    <property type="match status" value="1"/>
</dbReference>
<sequence length="119" mass="13074">MLHYIGANGKEVEVAQAGNPAAGAEWRWTPRHLTVSPNVHAAPYKQVIESYVPRVYTPGTRLVSGCGVVPFKDRISGGQEAWPHSYPWMVALFIDDAYFCGGSIIDDQWILTAAHCMDG</sequence>
<evidence type="ECO:0000256" key="1">
    <source>
        <dbReference type="ARBA" id="ARBA00023157"/>
    </source>
</evidence>
<proteinExistence type="predicted"/>
<dbReference type="PROSITE" id="PS50240">
    <property type="entry name" value="TRYPSIN_DOM"/>
    <property type="match status" value="1"/>
</dbReference>
<dbReference type="Gene3D" id="2.40.10.10">
    <property type="entry name" value="Trypsin-like serine proteases"/>
    <property type="match status" value="1"/>
</dbReference>
<dbReference type="InterPro" id="IPR009003">
    <property type="entry name" value="Peptidase_S1_PA"/>
</dbReference>
<dbReference type="InterPro" id="IPR043504">
    <property type="entry name" value="Peptidase_S1_PA_chymotrypsin"/>
</dbReference>
<dbReference type="EMBL" id="JQDR03002627">
    <property type="protein sequence ID" value="KAA0202995.1"/>
    <property type="molecule type" value="Genomic_DNA"/>
</dbReference>
<reference evidence="3" key="1">
    <citation type="submission" date="2014-08" db="EMBL/GenBank/DDBJ databases">
        <authorList>
            <person name="Murali S."/>
            <person name="Richards S."/>
            <person name="Bandaranaike D."/>
            <person name="Bellair M."/>
            <person name="Blankenburg K."/>
            <person name="Chao H."/>
            <person name="Dinh H."/>
            <person name="Doddapaneni H."/>
            <person name="Dugan-Rocha S."/>
            <person name="Elkadiri S."/>
            <person name="Gnanaolivu R."/>
            <person name="Hughes D."/>
            <person name="Lee S."/>
            <person name="Li M."/>
            <person name="Ming W."/>
            <person name="Munidasa M."/>
            <person name="Muniz J."/>
            <person name="Nguyen L."/>
            <person name="Osuji N."/>
            <person name="Pu L.-L."/>
            <person name="Puazo M."/>
            <person name="Skinner E."/>
            <person name="Qu C."/>
            <person name="Quiroz J."/>
            <person name="Raj R."/>
            <person name="Weissenberger G."/>
            <person name="Xin Y."/>
            <person name="Zou X."/>
            <person name="Han Y."/>
            <person name="Worley K."/>
            <person name="Muzny D."/>
            <person name="Gibbs R."/>
        </authorList>
    </citation>
    <scope>NUCLEOTIDE SEQUENCE</scope>
    <source>
        <strain evidence="3">HAZT.00-mixed</strain>
        <tissue evidence="3">Whole organism</tissue>
    </source>
</reference>
<dbReference type="PANTHER" id="PTHR24250">
    <property type="entry name" value="CHYMOTRYPSIN-RELATED"/>
    <property type="match status" value="1"/>
</dbReference>
<name>A0A6A0HDB4_HYAAZ</name>
<dbReference type="InterPro" id="IPR018114">
    <property type="entry name" value="TRYPSIN_HIS"/>
</dbReference>
<dbReference type="GO" id="GO:0004252">
    <property type="term" value="F:serine-type endopeptidase activity"/>
    <property type="evidence" value="ECO:0007669"/>
    <property type="project" value="InterPro"/>
</dbReference>
<organism evidence="3">
    <name type="scientific">Hyalella azteca</name>
    <name type="common">Amphipod</name>
    <dbReference type="NCBI Taxonomy" id="294128"/>
    <lineage>
        <taxon>Eukaryota</taxon>
        <taxon>Metazoa</taxon>
        <taxon>Ecdysozoa</taxon>
        <taxon>Arthropoda</taxon>
        <taxon>Crustacea</taxon>
        <taxon>Multicrustacea</taxon>
        <taxon>Malacostraca</taxon>
        <taxon>Eumalacostraca</taxon>
        <taxon>Peracarida</taxon>
        <taxon>Amphipoda</taxon>
        <taxon>Senticaudata</taxon>
        <taxon>Talitrida</taxon>
        <taxon>Talitroidea</taxon>
        <taxon>Hyalellidae</taxon>
        <taxon>Hyalella</taxon>
    </lineage>
</organism>
<reference evidence="3" key="3">
    <citation type="submission" date="2019-06" db="EMBL/GenBank/DDBJ databases">
        <authorList>
            <person name="Poynton C."/>
            <person name="Hasenbein S."/>
            <person name="Benoit J.B."/>
            <person name="Sepulveda M.S."/>
            <person name="Poelchau M.F."/>
            <person name="Murali S.C."/>
            <person name="Chen S."/>
            <person name="Glastad K.M."/>
            <person name="Werren J.H."/>
            <person name="Vineis J.H."/>
            <person name="Bowen J.L."/>
            <person name="Friedrich M."/>
            <person name="Jones J."/>
            <person name="Robertson H.M."/>
            <person name="Feyereisen R."/>
            <person name="Mechler-Hickson A."/>
            <person name="Mathers N."/>
            <person name="Lee C.E."/>
            <person name="Colbourne J.K."/>
            <person name="Biales A."/>
            <person name="Johnston J.S."/>
            <person name="Wellborn G.A."/>
            <person name="Rosendale A.J."/>
            <person name="Cridge A.G."/>
            <person name="Munoz-Torres M.C."/>
            <person name="Bain P.A."/>
            <person name="Manny A.R."/>
            <person name="Major K.M."/>
            <person name="Lambert F.N."/>
            <person name="Vulpe C.D."/>
            <person name="Tuck P."/>
            <person name="Blalock B.J."/>
            <person name="Lin Y.-Y."/>
            <person name="Smith M.E."/>
            <person name="Ochoa-Acuna H."/>
            <person name="Chen M.-J.M."/>
            <person name="Childers C.P."/>
            <person name="Qu J."/>
            <person name="Dugan S."/>
            <person name="Lee S.L."/>
            <person name="Chao H."/>
            <person name="Dinh H."/>
            <person name="Han Y."/>
            <person name="Doddapaneni H."/>
            <person name="Worley K.C."/>
            <person name="Muzny D.M."/>
            <person name="Gibbs R.A."/>
            <person name="Richards S."/>
        </authorList>
    </citation>
    <scope>NUCLEOTIDE SEQUENCE</scope>
    <source>
        <strain evidence="3">HAZT.00-mixed</strain>
        <tissue evidence="3">Whole organism</tissue>
    </source>
</reference>
<dbReference type="Pfam" id="PF00089">
    <property type="entry name" value="Trypsin"/>
    <property type="match status" value="1"/>
</dbReference>
<feature type="domain" description="Peptidase S1" evidence="2">
    <location>
        <begin position="75"/>
        <end position="119"/>
    </location>
</feature>
<dbReference type="GO" id="GO:0006508">
    <property type="term" value="P:proteolysis"/>
    <property type="evidence" value="ECO:0007669"/>
    <property type="project" value="InterPro"/>
</dbReference>
<dbReference type="AlphaFoldDB" id="A0A6A0HDB4"/>
<reference evidence="3" key="2">
    <citation type="journal article" date="2018" name="Environ. Sci. Technol.">
        <title>The Toxicogenome of Hyalella azteca: A Model for Sediment Ecotoxicology and Evolutionary Toxicology.</title>
        <authorList>
            <person name="Poynton H.C."/>
            <person name="Hasenbein S."/>
            <person name="Benoit J.B."/>
            <person name="Sepulveda M.S."/>
            <person name="Poelchau M.F."/>
            <person name="Hughes D.S.T."/>
            <person name="Murali S.C."/>
            <person name="Chen S."/>
            <person name="Glastad K.M."/>
            <person name="Goodisman M.A.D."/>
            <person name="Werren J.H."/>
            <person name="Vineis J.H."/>
            <person name="Bowen J.L."/>
            <person name="Friedrich M."/>
            <person name="Jones J."/>
            <person name="Robertson H.M."/>
            <person name="Feyereisen R."/>
            <person name="Mechler-Hickson A."/>
            <person name="Mathers N."/>
            <person name="Lee C.E."/>
            <person name="Colbourne J.K."/>
            <person name="Biales A."/>
            <person name="Johnston J.S."/>
            <person name="Wellborn G.A."/>
            <person name="Rosendale A.J."/>
            <person name="Cridge A.G."/>
            <person name="Munoz-Torres M.C."/>
            <person name="Bain P.A."/>
            <person name="Manny A.R."/>
            <person name="Major K.M."/>
            <person name="Lambert F.N."/>
            <person name="Vulpe C.D."/>
            <person name="Tuck P."/>
            <person name="Blalock B.J."/>
            <person name="Lin Y.Y."/>
            <person name="Smith M.E."/>
            <person name="Ochoa-Acuna H."/>
            <person name="Chen M.M."/>
            <person name="Childers C.P."/>
            <person name="Qu J."/>
            <person name="Dugan S."/>
            <person name="Lee S.L."/>
            <person name="Chao H."/>
            <person name="Dinh H."/>
            <person name="Han Y."/>
            <person name="Doddapaneni H."/>
            <person name="Worley K.C."/>
            <person name="Muzny D.M."/>
            <person name="Gibbs R.A."/>
            <person name="Richards S."/>
        </authorList>
    </citation>
    <scope>NUCLEOTIDE SEQUENCE</scope>
    <source>
        <strain evidence="3">HAZT.00-mixed</strain>
        <tissue evidence="3">Whole organism</tissue>
    </source>
</reference>
<dbReference type="InterPro" id="IPR001254">
    <property type="entry name" value="Trypsin_dom"/>
</dbReference>
<dbReference type="Proteomes" id="UP000711488">
    <property type="component" value="Unassembled WGS sequence"/>
</dbReference>
<gene>
    <name evidence="3" type="ORF">HAZT_HAZT010844</name>
</gene>
<comment type="caution">
    <text evidence="3">The sequence shown here is derived from an EMBL/GenBank/DDBJ whole genome shotgun (WGS) entry which is preliminary data.</text>
</comment>
<protein>
    <recommendedName>
        <fullName evidence="2">Peptidase S1 domain-containing protein</fullName>
    </recommendedName>
</protein>